<organism evidence="4 5">
    <name type="scientific">Candidatus Tenderia electrophaga</name>
    <dbReference type="NCBI Taxonomy" id="1748243"/>
    <lineage>
        <taxon>Bacteria</taxon>
        <taxon>Pseudomonadati</taxon>
        <taxon>Pseudomonadota</taxon>
        <taxon>Gammaproteobacteria</taxon>
        <taxon>Candidatus Tenderiales</taxon>
        <taxon>Candidatus Tenderiaceae</taxon>
        <taxon>Candidatus Tenderia</taxon>
    </lineage>
</organism>
<keyword evidence="2" id="KW-0560">Oxidoreductase</keyword>
<keyword evidence="5" id="KW-1185">Reference proteome</keyword>
<dbReference type="GO" id="GO:0016491">
    <property type="term" value="F:oxidoreductase activity"/>
    <property type="evidence" value="ECO:0007669"/>
    <property type="project" value="UniProtKB-KW"/>
</dbReference>
<dbReference type="InterPro" id="IPR002347">
    <property type="entry name" value="SDR_fam"/>
</dbReference>
<dbReference type="SMART" id="SM01007">
    <property type="entry name" value="Aldolase_II"/>
    <property type="match status" value="1"/>
</dbReference>
<dbReference type="SUPFAM" id="SSF51735">
    <property type="entry name" value="NAD(P)-binding Rossmann-fold domains"/>
    <property type="match status" value="1"/>
</dbReference>
<dbReference type="PANTHER" id="PTHR24321">
    <property type="entry name" value="DEHYDROGENASES, SHORT CHAIN"/>
    <property type="match status" value="1"/>
</dbReference>
<dbReference type="PROSITE" id="PS00061">
    <property type="entry name" value="ADH_SHORT"/>
    <property type="match status" value="1"/>
</dbReference>
<evidence type="ECO:0000313" key="5">
    <source>
        <dbReference type="Proteomes" id="UP000055136"/>
    </source>
</evidence>
<reference evidence="4" key="1">
    <citation type="submission" date="2015-10" db="EMBL/GenBank/DDBJ databases">
        <title>Description of Candidatus Tenderia electrophaga gen. nov, sp. nov., an Uncultivated Electroautotroph from a Biocathode Enrichment.</title>
        <authorList>
            <person name="Eddie B.J."/>
            <person name="Malanoski A.P."/>
            <person name="Wang Z."/>
            <person name="Hall R.J."/>
            <person name="Oh S.D."/>
            <person name="Heiner C."/>
            <person name="Lin B."/>
            <person name="Strycharz-Glaven S.M."/>
        </authorList>
    </citation>
    <scope>NUCLEOTIDE SEQUENCE [LARGE SCALE GENOMIC DNA]</scope>
    <source>
        <strain evidence="4">NRL1</strain>
    </source>
</reference>
<feature type="domain" description="Class II aldolase/adducin N-terminal" evidence="3">
    <location>
        <begin position="19"/>
        <end position="220"/>
    </location>
</feature>
<dbReference type="Proteomes" id="UP000055136">
    <property type="component" value="Chromosome"/>
</dbReference>
<dbReference type="InterPro" id="IPR020904">
    <property type="entry name" value="Sc_DH/Rdtase_CS"/>
</dbReference>
<dbReference type="InterPro" id="IPR036291">
    <property type="entry name" value="NAD(P)-bd_dom_sf"/>
</dbReference>
<protein>
    <submittedName>
        <fullName evidence="4">Short-chain dehydrogenase</fullName>
    </submittedName>
</protein>
<dbReference type="NCBIfam" id="NF006196">
    <property type="entry name" value="PRK08324.2-4"/>
    <property type="match status" value="1"/>
</dbReference>
<dbReference type="Gene3D" id="3.40.50.720">
    <property type="entry name" value="NAD(P)-binding Rossmann-like Domain"/>
    <property type="match status" value="1"/>
</dbReference>
<name>A0A0S2TEB8_9GAMM</name>
<dbReference type="STRING" id="1748243.Tel_09905"/>
<dbReference type="PANTHER" id="PTHR24321:SF14">
    <property type="entry name" value="SHORT-CHAIN TYPE DEHYDROGENASE_REDUCTASE BLR2146-RELATED"/>
    <property type="match status" value="1"/>
</dbReference>
<dbReference type="InterPro" id="IPR036409">
    <property type="entry name" value="Aldolase_II/adducin_N_sf"/>
</dbReference>
<accession>A0A0S2TEB8</accession>
<evidence type="ECO:0000256" key="2">
    <source>
        <dbReference type="ARBA" id="ARBA00023002"/>
    </source>
</evidence>
<evidence type="ECO:0000313" key="4">
    <source>
        <dbReference type="EMBL" id="ALP53437.1"/>
    </source>
</evidence>
<dbReference type="Gene3D" id="3.40.225.10">
    <property type="entry name" value="Class II aldolase/adducin N-terminal domain"/>
    <property type="match status" value="1"/>
</dbReference>
<sequence length="656" mass="71360">MKSLWDDNEAKQYAGELSQRVYTSRLLGRDTSLVLHGGGNTSVKITATNLVGEEEELLCVKGSGWDLETIDIPGFPAVKLEHLIKLAKLDSLSDPQMVNELRTHMTDATAPTPSVEAILHATLPYKYVDHTHADAVVTVCNTPHGLDKIKQIYGDSVVIVPYIMPGFDLARQCAIEFAKQRNEGSIGMVLMHHGIFSFGDTAQESYQRMIRLVGMAEDYIREHGAWELDYDTPAKDTIAPLALAQLRQDVSKAAGFPLLLRSQRDAKAMSFINRSDVAKISQQGPATPDHVIRTKRLPLVGRDVKSYIADYKTYFEQHAPRARAPKTMLDPAPRVILDKELGMVTAGKSAKEAKIVADIYDHTMDIITRAELLGGWQALPAKDLFDMEYWDLEQAKLRKGGKPPVFQGEAALVTGAASGIGRACVDSMLARGAAVIALDIDPAIETLFERSDVLGIVCDVGSESQLQAALKQGVATFGGLDMLVLNAGIFPGGCRIDNLSSEAWRKVMNINLDANLILMREAYPYLKLAPQGGRVVAMGSKNVLAPGPGAVAYSASKAALTQITRVAALEWGADNIRVNTLHPDCVYDTGIWTDEVLAARAEHYGLTVDEYKTKNVLKTEVSSHDVAELTAELCGPLFAKTTAAQLPIDGGNERVI</sequence>
<dbReference type="Pfam" id="PF00596">
    <property type="entry name" value="Aldolase_II"/>
    <property type="match status" value="1"/>
</dbReference>
<dbReference type="FunFam" id="3.40.50.720:FF:000084">
    <property type="entry name" value="Short-chain dehydrogenase reductase"/>
    <property type="match status" value="1"/>
</dbReference>
<gene>
    <name evidence="4" type="ORF">Tel_09905</name>
</gene>
<dbReference type="Pfam" id="PF00106">
    <property type="entry name" value="adh_short"/>
    <property type="match status" value="1"/>
</dbReference>
<comment type="similarity">
    <text evidence="1">Belongs to the short-chain dehydrogenases/reductases (SDR) family.</text>
</comment>
<dbReference type="KEGG" id="tee:Tel_09905"/>
<dbReference type="PRINTS" id="PR00080">
    <property type="entry name" value="SDRFAMILY"/>
</dbReference>
<dbReference type="InterPro" id="IPR001303">
    <property type="entry name" value="Aldolase_II/adducin_N"/>
</dbReference>
<dbReference type="EMBL" id="CP013099">
    <property type="protein sequence ID" value="ALP53437.1"/>
    <property type="molecule type" value="Genomic_DNA"/>
</dbReference>
<proteinExistence type="inferred from homology"/>
<dbReference type="PRINTS" id="PR00081">
    <property type="entry name" value="GDHRDH"/>
</dbReference>
<evidence type="ECO:0000259" key="3">
    <source>
        <dbReference type="SMART" id="SM01007"/>
    </source>
</evidence>
<evidence type="ECO:0000256" key="1">
    <source>
        <dbReference type="ARBA" id="ARBA00006484"/>
    </source>
</evidence>
<dbReference type="AlphaFoldDB" id="A0A0S2TEB8"/>
<dbReference type="GO" id="GO:0005996">
    <property type="term" value="P:monosaccharide metabolic process"/>
    <property type="evidence" value="ECO:0007669"/>
    <property type="project" value="UniProtKB-ARBA"/>
</dbReference>
<dbReference type="SUPFAM" id="SSF53639">
    <property type="entry name" value="AraD/HMP-PK domain-like"/>
    <property type="match status" value="1"/>
</dbReference>